<dbReference type="EMBL" id="JAIXMP010000025">
    <property type="protein sequence ID" value="KAI9253789.1"/>
    <property type="molecule type" value="Genomic_DNA"/>
</dbReference>
<organism evidence="2 3">
    <name type="scientific">Phascolomyces articulosus</name>
    <dbReference type="NCBI Taxonomy" id="60185"/>
    <lineage>
        <taxon>Eukaryota</taxon>
        <taxon>Fungi</taxon>
        <taxon>Fungi incertae sedis</taxon>
        <taxon>Mucoromycota</taxon>
        <taxon>Mucoromycotina</taxon>
        <taxon>Mucoromycetes</taxon>
        <taxon>Mucorales</taxon>
        <taxon>Lichtheimiaceae</taxon>
        <taxon>Phascolomyces</taxon>
    </lineage>
</organism>
<evidence type="ECO:0000313" key="2">
    <source>
        <dbReference type="EMBL" id="KAI9253789.1"/>
    </source>
</evidence>
<sequence>MGLLESSESDGGYDVIANGKKSGLRSTTPERERTRQRRAQKQQQTEYSQTIQPTPTAPYPNANDDYDGDADMGWDGYDGEEGEEEEMYLADTEDLGELTPSDRRRKRPKLAHIDDRKTLLVKDWATLLPSLKQAYLRSIGVNKVDRTALHPPPIEGYAGARTYDIQFCQNEGCSRSSLPVSLMEKQLFPTTPSNPNIAFHIEVLRCYNNVRLYARAPVNSIVELMKADYNWTALLNYSKLQLLVENELNHICDIEDGNCPFCNYMSSEGTIVPVSLDGNFQLKRLGHSHDPQVDDPCAKIVNKLWVAKKDIVISGYKRGRPSFNNTDKNTACEGWKSLSKSGTKKASIPTTGVFMAMCSRHSFVLTLMDMDTTGEK</sequence>
<feature type="region of interest" description="Disordered" evidence="1">
    <location>
        <begin position="1"/>
        <end position="107"/>
    </location>
</feature>
<reference evidence="2" key="1">
    <citation type="journal article" date="2022" name="IScience">
        <title>Evolution of zygomycete secretomes and the origins of terrestrial fungal ecologies.</title>
        <authorList>
            <person name="Chang Y."/>
            <person name="Wang Y."/>
            <person name="Mondo S."/>
            <person name="Ahrendt S."/>
            <person name="Andreopoulos W."/>
            <person name="Barry K."/>
            <person name="Beard J."/>
            <person name="Benny G.L."/>
            <person name="Blankenship S."/>
            <person name="Bonito G."/>
            <person name="Cuomo C."/>
            <person name="Desiro A."/>
            <person name="Gervers K.A."/>
            <person name="Hundley H."/>
            <person name="Kuo A."/>
            <person name="LaButti K."/>
            <person name="Lang B.F."/>
            <person name="Lipzen A."/>
            <person name="O'Donnell K."/>
            <person name="Pangilinan J."/>
            <person name="Reynolds N."/>
            <person name="Sandor L."/>
            <person name="Smith M.E."/>
            <person name="Tsang A."/>
            <person name="Grigoriev I.V."/>
            <person name="Stajich J.E."/>
            <person name="Spatafora J.W."/>
        </authorList>
    </citation>
    <scope>NUCLEOTIDE SEQUENCE</scope>
    <source>
        <strain evidence="2">RSA 2281</strain>
    </source>
</reference>
<evidence type="ECO:0000313" key="3">
    <source>
        <dbReference type="Proteomes" id="UP001209540"/>
    </source>
</evidence>
<comment type="caution">
    <text evidence="2">The sequence shown here is derived from an EMBL/GenBank/DDBJ whole genome shotgun (WGS) entry which is preliminary data.</text>
</comment>
<proteinExistence type="predicted"/>
<keyword evidence="3" id="KW-1185">Reference proteome</keyword>
<dbReference type="AlphaFoldDB" id="A0AAD5PB05"/>
<dbReference type="Pfam" id="PF18758">
    <property type="entry name" value="KDZ"/>
    <property type="match status" value="1"/>
</dbReference>
<dbReference type="InterPro" id="IPR040521">
    <property type="entry name" value="KDZ"/>
</dbReference>
<evidence type="ECO:0000256" key="1">
    <source>
        <dbReference type="SAM" id="MobiDB-lite"/>
    </source>
</evidence>
<feature type="compositionally biased region" description="Acidic residues" evidence="1">
    <location>
        <begin position="64"/>
        <end position="96"/>
    </location>
</feature>
<protein>
    <submittedName>
        <fullName evidence="2">Uncharacterized protein</fullName>
    </submittedName>
</protein>
<reference evidence="2" key="2">
    <citation type="submission" date="2023-02" db="EMBL/GenBank/DDBJ databases">
        <authorList>
            <consortium name="DOE Joint Genome Institute"/>
            <person name="Mondo S.J."/>
            <person name="Chang Y."/>
            <person name="Wang Y."/>
            <person name="Ahrendt S."/>
            <person name="Andreopoulos W."/>
            <person name="Barry K."/>
            <person name="Beard J."/>
            <person name="Benny G.L."/>
            <person name="Blankenship S."/>
            <person name="Bonito G."/>
            <person name="Cuomo C."/>
            <person name="Desiro A."/>
            <person name="Gervers K.A."/>
            <person name="Hundley H."/>
            <person name="Kuo A."/>
            <person name="LaButti K."/>
            <person name="Lang B.F."/>
            <person name="Lipzen A."/>
            <person name="O'Donnell K."/>
            <person name="Pangilinan J."/>
            <person name="Reynolds N."/>
            <person name="Sandor L."/>
            <person name="Smith M.W."/>
            <person name="Tsang A."/>
            <person name="Grigoriev I.V."/>
            <person name="Stajich J.E."/>
            <person name="Spatafora J.W."/>
        </authorList>
    </citation>
    <scope>NUCLEOTIDE SEQUENCE</scope>
    <source>
        <strain evidence="2">RSA 2281</strain>
    </source>
</reference>
<dbReference type="Proteomes" id="UP001209540">
    <property type="component" value="Unassembled WGS sequence"/>
</dbReference>
<accession>A0AAD5PB05</accession>
<gene>
    <name evidence="2" type="ORF">BDA99DRAFT_562751</name>
</gene>
<name>A0AAD5PB05_9FUNG</name>